<keyword evidence="3 11" id="KW-0812">Transmembrane</keyword>
<organism evidence="13 14">
    <name type="scientific">Coilia grayii</name>
    <name type="common">Gray's grenadier anchovy</name>
    <dbReference type="NCBI Taxonomy" id="363190"/>
    <lineage>
        <taxon>Eukaryota</taxon>
        <taxon>Metazoa</taxon>
        <taxon>Chordata</taxon>
        <taxon>Craniata</taxon>
        <taxon>Vertebrata</taxon>
        <taxon>Euteleostomi</taxon>
        <taxon>Actinopterygii</taxon>
        <taxon>Neopterygii</taxon>
        <taxon>Teleostei</taxon>
        <taxon>Clupei</taxon>
        <taxon>Clupeiformes</taxon>
        <taxon>Clupeoidei</taxon>
        <taxon>Engraulidae</taxon>
        <taxon>Coilinae</taxon>
        <taxon>Coilia</taxon>
    </lineage>
</organism>
<dbReference type="GO" id="GO:0005886">
    <property type="term" value="C:plasma membrane"/>
    <property type="evidence" value="ECO:0007669"/>
    <property type="project" value="UniProtKB-SubCell"/>
</dbReference>
<evidence type="ECO:0000256" key="5">
    <source>
        <dbReference type="ARBA" id="ARBA00023040"/>
    </source>
</evidence>
<evidence type="ECO:0000313" key="13">
    <source>
        <dbReference type="EMBL" id="KAL2099154.1"/>
    </source>
</evidence>
<keyword evidence="14" id="KW-1185">Reference proteome</keyword>
<evidence type="ECO:0000256" key="2">
    <source>
        <dbReference type="ARBA" id="ARBA00022475"/>
    </source>
</evidence>
<evidence type="ECO:0000256" key="10">
    <source>
        <dbReference type="SAM" id="MobiDB-lite"/>
    </source>
</evidence>
<evidence type="ECO:0000313" key="14">
    <source>
        <dbReference type="Proteomes" id="UP001591681"/>
    </source>
</evidence>
<protein>
    <recommendedName>
        <fullName evidence="12">G-protein coupled receptors family 1 profile domain-containing protein</fullName>
    </recommendedName>
</protein>
<evidence type="ECO:0000259" key="12">
    <source>
        <dbReference type="PROSITE" id="PS50262"/>
    </source>
</evidence>
<evidence type="ECO:0000256" key="1">
    <source>
        <dbReference type="ARBA" id="ARBA00004651"/>
    </source>
</evidence>
<dbReference type="AlphaFoldDB" id="A0ABD1KJ53"/>
<dbReference type="FunFam" id="1.20.1070.10:FF:000035">
    <property type="entry name" value="C-C chemokine receptor type 6"/>
    <property type="match status" value="1"/>
</dbReference>
<dbReference type="SUPFAM" id="SSF81321">
    <property type="entry name" value="Family A G protein-coupled receptor-like"/>
    <property type="match status" value="1"/>
</dbReference>
<comment type="caution">
    <text evidence="13">The sequence shown here is derived from an EMBL/GenBank/DDBJ whole genome shotgun (WGS) entry which is preliminary data.</text>
</comment>
<evidence type="ECO:0000256" key="9">
    <source>
        <dbReference type="ARBA" id="ARBA00023224"/>
    </source>
</evidence>
<gene>
    <name evidence="13" type="ORF">ACEWY4_005634</name>
</gene>
<reference evidence="13 14" key="1">
    <citation type="submission" date="2024-09" db="EMBL/GenBank/DDBJ databases">
        <title>A chromosome-level genome assembly of Gray's grenadier anchovy, Coilia grayii.</title>
        <authorList>
            <person name="Fu Z."/>
        </authorList>
    </citation>
    <scope>NUCLEOTIDE SEQUENCE [LARGE SCALE GENOMIC DNA]</scope>
    <source>
        <strain evidence="13">G4</strain>
        <tissue evidence="13">Muscle</tissue>
    </source>
</reference>
<keyword evidence="4 11" id="KW-1133">Transmembrane helix</keyword>
<feature type="region of interest" description="Disordered" evidence="10">
    <location>
        <begin position="374"/>
        <end position="395"/>
    </location>
</feature>
<dbReference type="InterPro" id="IPR000276">
    <property type="entry name" value="GPCR_Rhodpsn"/>
</dbReference>
<keyword evidence="7" id="KW-0675">Receptor</keyword>
<evidence type="ECO:0000256" key="6">
    <source>
        <dbReference type="ARBA" id="ARBA00023136"/>
    </source>
</evidence>
<feature type="transmembrane region" description="Helical" evidence="11">
    <location>
        <begin position="241"/>
        <end position="263"/>
    </location>
</feature>
<evidence type="ECO:0000256" key="11">
    <source>
        <dbReference type="SAM" id="Phobius"/>
    </source>
</evidence>
<dbReference type="InterPro" id="IPR017452">
    <property type="entry name" value="GPCR_Rhodpsn_7TM"/>
</dbReference>
<dbReference type="PANTHER" id="PTHR10489:SF943">
    <property type="entry name" value="C-C CHEMOKINE RECEPTOR TYPE 6"/>
    <property type="match status" value="1"/>
</dbReference>
<name>A0ABD1KJ53_9TELE</name>
<keyword evidence="6 11" id="KW-0472">Membrane</keyword>
<dbReference type="InterPro" id="IPR050119">
    <property type="entry name" value="CCR1-9-like"/>
</dbReference>
<keyword evidence="2" id="KW-1003">Cell membrane</keyword>
<evidence type="ECO:0000256" key="7">
    <source>
        <dbReference type="ARBA" id="ARBA00023170"/>
    </source>
</evidence>
<dbReference type="GO" id="GO:0004930">
    <property type="term" value="F:G protein-coupled receptor activity"/>
    <property type="evidence" value="ECO:0007669"/>
    <property type="project" value="UniProtKB-KW"/>
</dbReference>
<evidence type="ECO:0000256" key="8">
    <source>
        <dbReference type="ARBA" id="ARBA00023180"/>
    </source>
</evidence>
<feature type="transmembrane region" description="Helical" evidence="11">
    <location>
        <begin position="100"/>
        <end position="121"/>
    </location>
</feature>
<feature type="transmembrane region" description="Helical" evidence="11">
    <location>
        <begin position="275"/>
        <end position="294"/>
    </location>
</feature>
<feature type="transmembrane region" description="Helical" evidence="11">
    <location>
        <begin position="314"/>
        <end position="340"/>
    </location>
</feature>
<sequence>MHLSTSFSAHCFVRKYLKLVTMGTQGDQYEDYYYNGENGTYDYYETDFSEPCNLNSFLRLEIQTIQTYIYSLICVVGLLGNIMVVVTYAFYKKAKSMTDVYLINVAVADLIFVVALPLIIYNEHYDWSMGTVACKLLRGTYSINLYSSTLLLACISGDRYVAIVQARRSFGVRPYRLVYSRLVCLTIWSLAVILSVPTVIYNQRYEEHFNETKTVECNFKFHDNDSDTAKVMKVLVPSMQISVGFFLPLLVMGFCYSSIMATLLRAQNFGRHKAVRVVLAVVIVFVICHLPYNVALLYHTVNLFKQRLCRTEKIILVTVTVMRSVAYLHCCLNPFLYAFIGVKFRNHFQKILLDVWCKGKKYISSRSSRQTSDLYIPAPSKSPECHDENPSSFTM</sequence>
<accession>A0ABD1KJ53</accession>
<keyword evidence="5" id="KW-0297">G-protein coupled receptor</keyword>
<dbReference type="PROSITE" id="PS50262">
    <property type="entry name" value="G_PROTEIN_RECEP_F1_2"/>
    <property type="match status" value="1"/>
</dbReference>
<keyword evidence="8" id="KW-0325">Glycoprotein</keyword>
<feature type="domain" description="G-protein coupled receptors family 1 profile" evidence="12">
    <location>
        <begin position="80"/>
        <end position="337"/>
    </location>
</feature>
<dbReference type="PRINTS" id="PR00237">
    <property type="entry name" value="GPCRRHODOPSN"/>
</dbReference>
<evidence type="ECO:0000256" key="4">
    <source>
        <dbReference type="ARBA" id="ARBA00022989"/>
    </source>
</evidence>
<feature type="transmembrane region" description="Helical" evidence="11">
    <location>
        <begin position="68"/>
        <end position="91"/>
    </location>
</feature>
<dbReference type="PANTHER" id="PTHR10489">
    <property type="entry name" value="CELL ADHESION MOLECULE"/>
    <property type="match status" value="1"/>
</dbReference>
<dbReference type="EMBL" id="JBHFQA010000005">
    <property type="protein sequence ID" value="KAL2099154.1"/>
    <property type="molecule type" value="Genomic_DNA"/>
</dbReference>
<feature type="transmembrane region" description="Helical" evidence="11">
    <location>
        <begin position="182"/>
        <end position="201"/>
    </location>
</feature>
<dbReference type="Gene3D" id="1.20.1070.10">
    <property type="entry name" value="Rhodopsin 7-helix transmembrane proteins"/>
    <property type="match status" value="1"/>
</dbReference>
<dbReference type="Proteomes" id="UP001591681">
    <property type="component" value="Unassembled WGS sequence"/>
</dbReference>
<evidence type="ECO:0000256" key="3">
    <source>
        <dbReference type="ARBA" id="ARBA00022692"/>
    </source>
</evidence>
<comment type="subcellular location">
    <subcellularLocation>
        <location evidence="1">Cell membrane</location>
        <topology evidence="1">Multi-pass membrane protein</topology>
    </subcellularLocation>
</comment>
<proteinExistence type="predicted"/>
<dbReference type="Pfam" id="PF00001">
    <property type="entry name" value="7tm_1"/>
    <property type="match status" value="1"/>
</dbReference>
<keyword evidence="9" id="KW-0807">Transducer</keyword>